<dbReference type="RefSeq" id="WP_262488616.1">
    <property type="nucleotide sequence ID" value="NZ_FNBO01000016.1"/>
</dbReference>
<dbReference type="AlphaFoldDB" id="A0A1G7RQF4"/>
<accession>A0A1G7RQF4</accession>
<keyword evidence="1" id="KW-0812">Transmembrane</keyword>
<proteinExistence type="predicted"/>
<gene>
    <name evidence="2" type="ORF">SAMN04488067_11650</name>
</gene>
<sequence>MGVSEILEGTNLTHRQMGAIMVAWILLVSIVAVGMLLYTSSI</sequence>
<protein>
    <submittedName>
        <fullName evidence="2">Uncharacterized protein</fullName>
    </submittedName>
</protein>
<name>A0A1G7RQF4_9EURY</name>
<reference evidence="2 3" key="1">
    <citation type="submission" date="2016-10" db="EMBL/GenBank/DDBJ databases">
        <authorList>
            <person name="Varghese N."/>
            <person name="Submissions S."/>
        </authorList>
    </citation>
    <scope>NUCLEOTIDE SEQUENCE [LARGE SCALE GENOMIC DNA]</scope>
    <source>
        <strain evidence="2 3">CGMCC 1.3527</strain>
    </source>
</reference>
<keyword evidence="1" id="KW-0472">Membrane</keyword>
<organism evidence="2 3">
    <name type="scientific">Halorubrum xinjiangense</name>
    <dbReference type="NCBI Taxonomy" id="261291"/>
    <lineage>
        <taxon>Archaea</taxon>
        <taxon>Methanobacteriati</taxon>
        <taxon>Methanobacteriota</taxon>
        <taxon>Stenosarchaea group</taxon>
        <taxon>Halobacteria</taxon>
        <taxon>Halobacteriales</taxon>
        <taxon>Haloferacaceae</taxon>
        <taxon>Halorubrum</taxon>
    </lineage>
</organism>
<dbReference type="EMBL" id="FNBO01000016">
    <property type="protein sequence ID" value="SDG12935.1"/>
    <property type="molecule type" value="Genomic_DNA"/>
</dbReference>
<evidence type="ECO:0000256" key="1">
    <source>
        <dbReference type="SAM" id="Phobius"/>
    </source>
</evidence>
<evidence type="ECO:0000313" key="3">
    <source>
        <dbReference type="Proteomes" id="UP000324020"/>
    </source>
</evidence>
<keyword evidence="3" id="KW-1185">Reference proteome</keyword>
<feature type="transmembrane region" description="Helical" evidence="1">
    <location>
        <begin position="17"/>
        <end position="38"/>
    </location>
</feature>
<dbReference type="Proteomes" id="UP000324020">
    <property type="component" value="Unassembled WGS sequence"/>
</dbReference>
<evidence type="ECO:0000313" key="2">
    <source>
        <dbReference type="EMBL" id="SDG12935.1"/>
    </source>
</evidence>
<keyword evidence="1" id="KW-1133">Transmembrane helix</keyword>